<dbReference type="SUPFAM" id="SSF57756">
    <property type="entry name" value="Retrovirus zinc finger-like domains"/>
    <property type="match status" value="1"/>
</dbReference>
<evidence type="ECO:0000259" key="2">
    <source>
        <dbReference type="PROSITE" id="PS50158"/>
    </source>
</evidence>
<keyword evidence="1" id="KW-0862">Zinc</keyword>
<dbReference type="PROSITE" id="PS50158">
    <property type="entry name" value="ZF_CCHC"/>
    <property type="match status" value="1"/>
</dbReference>
<name>A0ABM0UT33_CAMSA</name>
<protein>
    <submittedName>
        <fullName evidence="4">Uncharacterized protein LOC104728619</fullName>
    </submittedName>
</protein>
<gene>
    <name evidence="4" type="primary">LOC104728619</name>
</gene>
<feature type="domain" description="CCHC-type" evidence="2">
    <location>
        <begin position="162"/>
        <end position="178"/>
    </location>
</feature>
<sequence>MERYLTEDPPTLPQGATNVYVVGNFITLWLALENKYKTDESGMQKFSNTKFLNFKMVDPKPIMEQVEALQRIFLEIELEEMSICNVFKMNCLIEKLPPGWSDFKHYLNFKRAQNQGHDVHVVEHKAKLKGKGNRIFIPHNTLKASSATNFKKSNLERKFKGKCHHCGKIGHQAEVCKSKTKDLKIQAYLTKEDMDYVHHLSANKQLFVGNTAVIRLKNVKHVPDMRKNLISGTMLSKNGFSVNYESDNFCFCF</sequence>
<keyword evidence="3" id="KW-1185">Reference proteome</keyword>
<organism evidence="3 4">
    <name type="scientific">Camelina sativa</name>
    <name type="common">False flax</name>
    <name type="synonym">Myagrum sativum</name>
    <dbReference type="NCBI Taxonomy" id="90675"/>
    <lineage>
        <taxon>Eukaryota</taxon>
        <taxon>Viridiplantae</taxon>
        <taxon>Streptophyta</taxon>
        <taxon>Embryophyta</taxon>
        <taxon>Tracheophyta</taxon>
        <taxon>Spermatophyta</taxon>
        <taxon>Magnoliopsida</taxon>
        <taxon>eudicotyledons</taxon>
        <taxon>Gunneridae</taxon>
        <taxon>Pentapetalae</taxon>
        <taxon>rosids</taxon>
        <taxon>malvids</taxon>
        <taxon>Brassicales</taxon>
        <taxon>Brassicaceae</taxon>
        <taxon>Camelineae</taxon>
        <taxon>Camelina</taxon>
    </lineage>
</organism>
<dbReference type="GeneID" id="104728619"/>
<dbReference type="PANTHER" id="PTHR47592">
    <property type="entry name" value="PBF68 PROTEIN"/>
    <property type="match status" value="1"/>
</dbReference>
<evidence type="ECO:0000313" key="3">
    <source>
        <dbReference type="Proteomes" id="UP000694864"/>
    </source>
</evidence>
<dbReference type="RefSeq" id="XP_010445883.1">
    <property type="nucleotide sequence ID" value="XM_010447581.1"/>
</dbReference>
<proteinExistence type="predicted"/>
<reference evidence="4" key="2">
    <citation type="submission" date="2025-08" db="UniProtKB">
        <authorList>
            <consortium name="RefSeq"/>
        </authorList>
    </citation>
    <scope>IDENTIFICATION</scope>
    <source>
        <tissue evidence="4">Leaf</tissue>
    </source>
</reference>
<dbReference type="PANTHER" id="PTHR47592:SF27">
    <property type="entry name" value="OS08G0421700 PROTEIN"/>
    <property type="match status" value="1"/>
</dbReference>
<dbReference type="Proteomes" id="UP000694864">
    <property type="component" value="Chromosome 11"/>
</dbReference>
<keyword evidence="1" id="KW-0863">Zinc-finger</keyword>
<dbReference type="InterPro" id="IPR036875">
    <property type="entry name" value="Znf_CCHC_sf"/>
</dbReference>
<evidence type="ECO:0000313" key="4">
    <source>
        <dbReference type="RefSeq" id="XP_010445883.1"/>
    </source>
</evidence>
<dbReference type="Pfam" id="PF14223">
    <property type="entry name" value="Retrotran_gag_2"/>
    <property type="match status" value="1"/>
</dbReference>
<dbReference type="InterPro" id="IPR001878">
    <property type="entry name" value="Znf_CCHC"/>
</dbReference>
<accession>A0ABM0UT33</accession>
<keyword evidence="1" id="KW-0479">Metal-binding</keyword>
<reference evidence="3" key="1">
    <citation type="journal article" date="2014" name="Nat. Commun.">
        <title>The emerging biofuel crop Camelina sativa retains a highly undifferentiated hexaploid genome structure.</title>
        <authorList>
            <person name="Kagale S."/>
            <person name="Koh C."/>
            <person name="Nixon J."/>
            <person name="Bollina V."/>
            <person name="Clarke W.E."/>
            <person name="Tuteja R."/>
            <person name="Spillane C."/>
            <person name="Robinson S.J."/>
            <person name="Links M.G."/>
            <person name="Clarke C."/>
            <person name="Higgins E.E."/>
            <person name="Huebert T."/>
            <person name="Sharpe A.G."/>
            <person name="Parkin I.A."/>
        </authorList>
    </citation>
    <scope>NUCLEOTIDE SEQUENCE [LARGE SCALE GENOMIC DNA]</scope>
    <source>
        <strain evidence="3">cv. DH55</strain>
    </source>
</reference>
<evidence type="ECO:0000256" key="1">
    <source>
        <dbReference type="PROSITE-ProRule" id="PRU00047"/>
    </source>
</evidence>